<keyword evidence="3" id="KW-0238">DNA-binding</keyword>
<evidence type="ECO:0000313" key="6">
    <source>
        <dbReference type="EMBL" id="BDG59211.1"/>
    </source>
</evidence>
<dbReference type="CDD" id="cd07377">
    <property type="entry name" value="WHTH_GntR"/>
    <property type="match status" value="1"/>
</dbReference>
<protein>
    <recommendedName>
        <fullName evidence="5">HTH gntR-type domain-containing protein</fullName>
    </recommendedName>
</protein>
<keyword evidence="4" id="KW-0804">Transcription</keyword>
<dbReference type="PRINTS" id="PR00035">
    <property type="entry name" value="HTHGNTR"/>
</dbReference>
<feature type="domain" description="HTH gntR-type" evidence="5">
    <location>
        <begin position="12"/>
        <end position="80"/>
    </location>
</feature>
<evidence type="ECO:0000256" key="2">
    <source>
        <dbReference type="ARBA" id="ARBA00023015"/>
    </source>
</evidence>
<evidence type="ECO:0000259" key="5">
    <source>
        <dbReference type="PROSITE" id="PS50949"/>
    </source>
</evidence>
<dbReference type="InterPro" id="IPR051446">
    <property type="entry name" value="HTH_trans_reg/aminotransferase"/>
</dbReference>
<evidence type="ECO:0000256" key="3">
    <source>
        <dbReference type="ARBA" id="ARBA00023125"/>
    </source>
</evidence>
<evidence type="ECO:0000256" key="1">
    <source>
        <dbReference type="ARBA" id="ARBA00022898"/>
    </source>
</evidence>
<keyword evidence="1" id="KW-0663">Pyridoxal phosphate</keyword>
<dbReference type="EMBL" id="AP025628">
    <property type="protein sequence ID" value="BDG59211.1"/>
    <property type="molecule type" value="Genomic_DNA"/>
</dbReference>
<dbReference type="AlphaFoldDB" id="A0AA35G6N7"/>
<dbReference type="PANTHER" id="PTHR46577">
    <property type="entry name" value="HTH-TYPE TRANSCRIPTIONAL REGULATORY PROTEIN GABR"/>
    <property type="match status" value="1"/>
</dbReference>
<dbReference type="InterPro" id="IPR036390">
    <property type="entry name" value="WH_DNA-bd_sf"/>
</dbReference>
<dbReference type="InterPro" id="IPR036388">
    <property type="entry name" value="WH-like_DNA-bd_sf"/>
</dbReference>
<dbReference type="GO" id="GO:0003700">
    <property type="term" value="F:DNA-binding transcription factor activity"/>
    <property type="evidence" value="ECO:0007669"/>
    <property type="project" value="InterPro"/>
</dbReference>
<sequence length="322" mass="34163">MQPFSLDPTSPVPLTLQLKEQLRLQIRLGLLRPGARLPGLRELARRTGLNRNTVIHAIAELEAEGYVHSEHGRGIFVADRPPGPAGSTLRAALEFGRERAAALGVAPAELGLALLAYGQLVERRTTRPERVLVVGGHRRVVEALRAELEAALPVYADTALSDDLPPPPVLTRYRAVVATLFHAAEAAQSLARLGLAVPVIAAAGPEVRSAWERLRTLPAATRVVLLAADWVQAGRVRRSLTAAGLEHLDIDVRAGRADHALRGPAGAILQAASRSALPAPAAPDGVLVVTEPAALSPDVTNELREAVGAPSRPARPPVSPWF</sequence>
<reference evidence="6" key="1">
    <citation type="submission" date="2022-03" db="EMBL/GenBank/DDBJ databases">
        <title>Complete genome sequence of Caldinitratiruptor microaerophilus.</title>
        <authorList>
            <person name="Mukaiyama R."/>
            <person name="Nishiyama T."/>
            <person name="Ueda K."/>
        </authorList>
    </citation>
    <scope>NUCLEOTIDE SEQUENCE</scope>
    <source>
        <strain evidence="6">JCM 16183</strain>
    </source>
</reference>
<dbReference type="Gene3D" id="1.10.10.10">
    <property type="entry name" value="Winged helix-like DNA-binding domain superfamily/Winged helix DNA-binding domain"/>
    <property type="match status" value="1"/>
</dbReference>
<name>A0AA35G6N7_9FIRM</name>
<dbReference type="PROSITE" id="PS50949">
    <property type="entry name" value="HTH_GNTR"/>
    <property type="match status" value="1"/>
</dbReference>
<dbReference type="RefSeq" id="WP_264843328.1">
    <property type="nucleotide sequence ID" value="NZ_AP025628.1"/>
</dbReference>
<keyword evidence="7" id="KW-1185">Reference proteome</keyword>
<dbReference type="SMART" id="SM00345">
    <property type="entry name" value="HTH_GNTR"/>
    <property type="match status" value="1"/>
</dbReference>
<dbReference type="SUPFAM" id="SSF46785">
    <property type="entry name" value="Winged helix' DNA-binding domain"/>
    <property type="match status" value="1"/>
</dbReference>
<keyword evidence="2" id="KW-0805">Transcription regulation</keyword>
<dbReference type="InterPro" id="IPR000524">
    <property type="entry name" value="Tscrpt_reg_HTH_GntR"/>
</dbReference>
<accession>A0AA35G6N7</accession>
<proteinExistence type="predicted"/>
<dbReference type="Pfam" id="PF00392">
    <property type="entry name" value="GntR"/>
    <property type="match status" value="1"/>
</dbReference>
<dbReference type="Proteomes" id="UP001163687">
    <property type="component" value="Chromosome"/>
</dbReference>
<dbReference type="GO" id="GO:0003677">
    <property type="term" value="F:DNA binding"/>
    <property type="evidence" value="ECO:0007669"/>
    <property type="project" value="UniProtKB-KW"/>
</dbReference>
<evidence type="ECO:0000313" key="7">
    <source>
        <dbReference type="Proteomes" id="UP001163687"/>
    </source>
</evidence>
<organism evidence="6 7">
    <name type="scientific">Caldinitratiruptor microaerophilus</name>
    <dbReference type="NCBI Taxonomy" id="671077"/>
    <lineage>
        <taxon>Bacteria</taxon>
        <taxon>Bacillati</taxon>
        <taxon>Bacillota</taxon>
        <taxon>Clostridia</taxon>
        <taxon>Eubacteriales</taxon>
        <taxon>Symbiobacteriaceae</taxon>
        <taxon>Caldinitratiruptor</taxon>
    </lineage>
</organism>
<dbReference type="KEGG" id="cmic:caldi_03010"/>
<dbReference type="PANTHER" id="PTHR46577:SF1">
    <property type="entry name" value="HTH-TYPE TRANSCRIPTIONAL REGULATORY PROTEIN GABR"/>
    <property type="match status" value="1"/>
</dbReference>
<gene>
    <name evidence="6" type="ORF">caldi_03010</name>
</gene>
<evidence type="ECO:0000256" key="4">
    <source>
        <dbReference type="ARBA" id="ARBA00023163"/>
    </source>
</evidence>